<dbReference type="InterPro" id="IPR038559">
    <property type="entry name" value="XkdN-like_sf"/>
</dbReference>
<reference evidence="2" key="1">
    <citation type="submission" date="2017-04" db="EMBL/GenBank/DDBJ databases">
        <title>Function of individual gut microbiota members based on whole genome sequencing of pure cultures obtained from chicken caecum.</title>
        <authorList>
            <person name="Medvecky M."/>
            <person name="Cejkova D."/>
            <person name="Polansky O."/>
            <person name="Karasova D."/>
            <person name="Kubasova T."/>
            <person name="Cizek A."/>
            <person name="Rychlik I."/>
        </authorList>
    </citation>
    <scope>NUCLEOTIDE SEQUENCE [LARGE SCALE GENOMIC DNA]</scope>
    <source>
        <strain evidence="2">An175</strain>
    </source>
</reference>
<comment type="caution">
    <text evidence="1">The sequence shown here is derived from an EMBL/GenBank/DDBJ whole genome shotgun (WGS) entry which is preliminary data.</text>
</comment>
<dbReference type="Gene3D" id="3.30.2220.30">
    <property type="match status" value="1"/>
</dbReference>
<proteinExistence type="predicted"/>
<dbReference type="RefSeq" id="WP_087303299.1">
    <property type="nucleotide sequence ID" value="NZ_NFKP01000036.1"/>
</dbReference>
<evidence type="ECO:0000313" key="1">
    <source>
        <dbReference type="EMBL" id="OUP67126.1"/>
    </source>
</evidence>
<dbReference type="EMBL" id="NFKP01000036">
    <property type="protein sequence ID" value="OUP67126.1"/>
    <property type="molecule type" value="Genomic_DNA"/>
</dbReference>
<accession>A0A1Y4MV45</accession>
<name>A0A1Y4MV45_9FIRM</name>
<organism evidence="1 2">
    <name type="scientific">Anaerotruncus colihominis</name>
    <dbReference type="NCBI Taxonomy" id="169435"/>
    <lineage>
        <taxon>Bacteria</taxon>
        <taxon>Bacillati</taxon>
        <taxon>Bacillota</taxon>
        <taxon>Clostridia</taxon>
        <taxon>Eubacteriales</taxon>
        <taxon>Oscillospiraceae</taxon>
        <taxon>Anaerotruncus</taxon>
    </lineage>
</organism>
<gene>
    <name evidence="1" type="ORF">B5F11_18615</name>
</gene>
<dbReference type="AlphaFoldDB" id="A0A1Y4MV45"/>
<protein>
    <submittedName>
        <fullName evidence="1">Phage portal protein</fullName>
    </submittedName>
</protein>
<dbReference type="Pfam" id="PF08890">
    <property type="entry name" value="Phage_TAC_5"/>
    <property type="match status" value="1"/>
</dbReference>
<dbReference type="InterPro" id="IPR014986">
    <property type="entry name" value="XkdN-like"/>
</dbReference>
<sequence length="143" mass="15656">MSKNLTAFLAQNAKKIDNVTFIASERFTDPETGGPMPWEICCITAAENAAIRKSCMRSVPVPGRKGQFTQDFDVNAYLAKVSARCTVFPNLNDAGLQQSYGVMGAEQLITTMLTPAEFEDYSTKVLNVNGFQSGEEMVDEAKN</sequence>
<dbReference type="Proteomes" id="UP000196386">
    <property type="component" value="Unassembled WGS sequence"/>
</dbReference>
<evidence type="ECO:0000313" key="2">
    <source>
        <dbReference type="Proteomes" id="UP000196386"/>
    </source>
</evidence>